<reference evidence="1 2" key="1">
    <citation type="submission" date="2018-07" db="EMBL/GenBank/DDBJ databases">
        <title>Anaerosacharophilus polymeroproducens gen. nov. sp. nov., an anaerobic bacterium isolated from salt field.</title>
        <authorList>
            <person name="Kim W."/>
            <person name="Yang S.-H."/>
            <person name="Oh J."/>
            <person name="Lee J.-H."/>
            <person name="Kwon K.K."/>
        </authorList>
    </citation>
    <scope>NUCLEOTIDE SEQUENCE [LARGE SCALE GENOMIC DNA]</scope>
    <source>
        <strain evidence="1 2">MCWD5</strain>
    </source>
</reference>
<dbReference type="SUPFAM" id="SSF53850">
    <property type="entry name" value="Periplasmic binding protein-like II"/>
    <property type="match status" value="1"/>
</dbReference>
<dbReference type="Pfam" id="PF13416">
    <property type="entry name" value="SBP_bac_8"/>
    <property type="match status" value="1"/>
</dbReference>
<sequence length="438" mass="50580">MCYKNQQGVYKSVETGGRWVKKYKILCILCCVLLTSCQNTSTVVKPINEVITIPAVFLVNPETNQSIHKKIVEEFNEAYKGQYCVEAEWLTDTEAGYRNKIKQLNALDEMPAIITDVGFDSDFNELLIQKERLVDLKPYIQNSKEWLGAMQEDILKACTEDDGSIYLSSLGNPVHSYAGFVYNKELLKRAGVERFPKTWEEFWECLDKLKECGITPLALHGSGTYWVPMLIATSYISGTPEGMNFLKQKFPDDYAGDSFKQILQMLKKLFLYTYDDALDIEYAQAEQRFLNNQAAIIANGYWINIQMDEQSKEKFGFAAFPQNTLMVSPRMSAWAVTAGYDKKVTDGAVKFLEFRVLRDQKESQQFLGKQKNSIFDFEYKQSVKEVKNIIPNYQINWEQKIQNEFFTENLPFYIRNEVSEENILVMLNQLVSELKSEK</sequence>
<dbReference type="Proteomes" id="UP000255036">
    <property type="component" value="Unassembled WGS sequence"/>
</dbReference>
<dbReference type="Gene3D" id="3.40.190.10">
    <property type="entry name" value="Periplasmic binding protein-like II"/>
    <property type="match status" value="2"/>
</dbReference>
<accession>A0A371AS31</accession>
<keyword evidence="2" id="KW-1185">Reference proteome</keyword>
<evidence type="ECO:0000313" key="2">
    <source>
        <dbReference type="Proteomes" id="UP000255036"/>
    </source>
</evidence>
<dbReference type="PANTHER" id="PTHR43649">
    <property type="entry name" value="ARABINOSE-BINDING PROTEIN-RELATED"/>
    <property type="match status" value="1"/>
</dbReference>
<comment type="caution">
    <text evidence="1">The sequence shown here is derived from an EMBL/GenBank/DDBJ whole genome shotgun (WGS) entry which is preliminary data.</text>
</comment>
<name>A0A371AS31_9FIRM</name>
<evidence type="ECO:0000313" key="1">
    <source>
        <dbReference type="EMBL" id="RDU22391.1"/>
    </source>
</evidence>
<organism evidence="1 2">
    <name type="scientific">Anaerosacchariphilus polymeriproducens</name>
    <dbReference type="NCBI Taxonomy" id="1812858"/>
    <lineage>
        <taxon>Bacteria</taxon>
        <taxon>Bacillati</taxon>
        <taxon>Bacillota</taxon>
        <taxon>Clostridia</taxon>
        <taxon>Lachnospirales</taxon>
        <taxon>Lachnospiraceae</taxon>
        <taxon>Anaerosacchariphilus</taxon>
    </lineage>
</organism>
<dbReference type="PANTHER" id="PTHR43649:SF12">
    <property type="entry name" value="DIACETYLCHITOBIOSE BINDING PROTEIN DASA"/>
    <property type="match status" value="1"/>
</dbReference>
<gene>
    <name evidence="1" type="ORF">DWV06_13940</name>
</gene>
<proteinExistence type="predicted"/>
<protein>
    <submittedName>
        <fullName evidence="1">Carbohydrate ABC transporter substrate-binding protein</fullName>
    </submittedName>
</protein>
<dbReference type="InterPro" id="IPR050490">
    <property type="entry name" value="Bact_solute-bd_prot1"/>
</dbReference>
<dbReference type="EMBL" id="QRCT01000049">
    <property type="protein sequence ID" value="RDU22391.1"/>
    <property type="molecule type" value="Genomic_DNA"/>
</dbReference>
<dbReference type="AlphaFoldDB" id="A0A371AS31"/>
<dbReference type="InterPro" id="IPR006059">
    <property type="entry name" value="SBP"/>
</dbReference>